<feature type="compositionally biased region" description="Polar residues" evidence="2">
    <location>
        <begin position="487"/>
        <end position="551"/>
    </location>
</feature>
<keyword evidence="4" id="KW-1185">Reference proteome</keyword>
<proteinExistence type="predicted"/>
<dbReference type="Proteomes" id="UP000054549">
    <property type="component" value="Unassembled WGS sequence"/>
</dbReference>
<gene>
    <name evidence="3" type="ORF">M378DRAFT_799476</name>
</gene>
<evidence type="ECO:0000313" key="3">
    <source>
        <dbReference type="EMBL" id="KIL62260.1"/>
    </source>
</evidence>
<evidence type="ECO:0000256" key="2">
    <source>
        <dbReference type="SAM" id="MobiDB-lite"/>
    </source>
</evidence>
<dbReference type="OrthoDB" id="2596255at2759"/>
<feature type="compositionally biased region" description="Low complexity" evidence="2">
    <location>
        <begin position="571"/>
        <end position="587"/>
    </location>
</feature>
<evidence type="ECO:0000313" key="4">
    <source>
        <dbReference type="Proteomes" id="UP000054549"/>
    </source>
</evidence>
<feature type="region of interest" description="Disordered" evidence="2">
    <location>
        <begin position="183"/>
        <end position="258"/>
    </location>
</feature>
<feature type="compositionally biased region" description="Low complexity" evidence="2">
    <location>
        <begin position="466"/>
        <end position="475"/>
    </location>
</feature>
<dbReference type="STRING" id="946122.A0A0C2SGK9"/>
<sequence>MDIDSTFRSALHCHNVTIFIRATSMTATNGSGSPAAVWHTARPWTPPLSLIVREISSVSATFILSFSIPDLNRELGASSLIHDEDELDGSKSSRKRSSFISEILAKRLFSVNVNGTPWQRILVRVAESGDEAVVIIYGLLPGRQYDIDLGLVQDGQNSTIRSQFTTEDCDHQVALDAHIESELTALDNTPDSPSPDRSRRGSSHSSSPSTSSSSSFTTDSESSHTSHSGSARSASPSASSDTPSPSVLPDSTEEHVNQLQQALDALRTEEETLTANLKSVRRESQKADAALRAEIEVLRRASEKHAVAEQRAKQKILALQEAHKRAVAATQETEQELGKVEASLPDLIKAKGEKEKEYEKLEAEAVKVRKERERIEEAERKQIESMNAELASVKHKLEKLGGKKDKLETGTIPDLEGQLEDITEEIEKMEAEERDLDRALAEASAATTHHIKPIVDEMGMLQLPGRSISQIPQQQRSRHNSVHSGPPSMTSGQRMPASGTQPLLHHQSQQSWSVPCSSRRQQHSPRTYTYPQSNHTLPNGRSHQPQQTPIILTNPHRKTGTVIQPPHTHNSSSSHGGLIKSSGSDNAPSPPTSPPSKSSAAQPTVASSSMLSSRAPAFEPGYGSGSGSSSSSIGKSAAAKVQRSSVGNATFNVRGESTGGG</sequence>
<keyword evidence="1" id="KW-0175">Coiled coil</keyword>
<protein>
    <submittedName>
        <fullName evidence="3">Uncharacterized protein</fullName>
    </submittedName>
</protein>
<reference evidence="3 4" key="1">
    <citation type="submission" date="2014-04" db="EMBL/GenBank/DDBJ databases">
        <title>Evolutionary Origins and Diversification of the Mycorrhizal Mutualists.</title>
        <authorList>
            <consortium name="DOE Joint Genome Institute"/>
            <consortium name="Mycorrhizal Genomics Consortium"/>
            <person name="Kohler A."/>
            <person name="Kuo A."/>
            <person name="Nagy L.G."/>
            <person name="Floudas D."/>
            <person name="Copeland A."/>
            <person name="Barry K.W."/>
            <person name="Cichocki N."/>
            <person name="Veneault-Fourrey C."/>
            <person name="LaButti K."/>
            <person name="Lindquist E.A."/>
            <person name="Lipzen A."/>
            <person name="Lundell T."/>
            <person name="Morin E."/>
            <person name="Murat C."/>
            <person name="Riley R."/>
            <person name="Ohm R."/>
            <person name="Sun H."/>
            <person name="Tunlid A."/>
            <person name="Henrissat B."/>
            <person name="Grigoriev I.V."/>
            <person name="Hibbett D.S."/>
            <person name="Martin F."/>
        </authorList>
    </citation>
    <scope>NUCLEOTIDE SEQUENCE [LARGE SCALE GENOMIC DNA]</scope>
    <source>
        <strain evidence="3 4">Koide BX008</strain>
    </source>
</reference>
<dbReference type="InParanoid" id="A0A0C2SGK9"/>
<dbReference type="HOGENOM" id="CLU_027203_0_0_1"/>
<dbReference type="EMBL" id="KN818273">
    <property type="protein sequence ID" value="KIL62260.1"/>
    <property type="molecule type" value="Genomic_DNA"/>
</dbReference>
<feature type="coiled-coil region" evidence="1">
    <location>
        <begin position="344"/>
        <end position="446"/>
    </location>
</feature>
<evidence type="ECO:0000256" key="1">
    <source>
        <dbReference type="SAM" id="Coils"/>
    </source>
</evidence>
<feature type="region of interest" description="Disordered" evidence="2">
    <location>
        <begin position="462"/>
        <end position="661"/>
    </location>
</feature>
<accession>A0A0C2SGK9</accession>
<name>A0A0C2SGK9_AMAMK</name>
<dbReference type="AlphaFoldDB" id="A0A0C2SGK9"/>
<feature type="compositionally biased region" description="Polar residues" evidence="2">
    <location>
        <begin position="642"/>
        <end position="651"/>
    </location>
</feature>
<feature type="compositionally biased region" description="Low complexity" evidence="2">
    <location>
        <begin position="203"/>
        <end position="245"/>
    </location>
</feature>
<feature type="compositionally biased region" description="Low complexity" evidence="2">
    <location>
        <begin position="627"/>
        <end position="636"/>
    </location>
</feature>
<organism evidence="3 4">
    <name type="scientific">Amanita muscaria (strain Koide BX008)</name>
    <dbReference type="NCBI Taxonomy" id="946122"/>
    <lineage>
        <taxon>Eukaryota</taxon>
        <taxon>Fungi</taxon>
        <taxon>Dikarya</taxon>
        <taxon>Basidiomycota</taxon>
        <taxon>Agaricomycotina</taxon>
        <taxon>Agaricomycetes</taxon>
        <taxon>Agaricomycetidae</taxon>
        <taxon>Agaricales</taxon>
        <taxon>Pluteineae</taxon>
        <taxon>Amanitaceae</taxon>
        <taxon>Amanita</taxon>
    </lineage>
</organism>